<accession>A0A7Y1QE51</accession>
<comment type="caution">
    <text evidence="2">The sequence shown here is derived from an EMBL/GenBank/DDBJ whole genome shotgun (WGS) entry which is preliminary data.</text>
</comment>
<dbReference type="GeneID" id="45731991"/>
<gene>
    <name evidence="1" type="ORF">HBO13_12670</name>
    <name evidence="2" type="ORF">HBO30_02595</name>
</gene>
<proteinExistence type="predicted"/>
<organism evidence="2 4">
    <name type="scientific">Pseudomonas lactis</name>
    <dbReference type="NCBI Taxonomy" id="1615674"/>
    <lineage>
        <taxon>Bacteria</taxon>
        <taxon>Pseudomonadati</taxon>
        <taxon>Pseudomonadota</taxon>
        <taxon>Gammaproteobacteria</taxon>
        <taxon>Pseudomonadales</taxon>
        <taxon>Pseudomonadaceae</taxon>
        <taxon>Pseudomonas</taxon>
    </lineage>
</organism>
<reference evidence="3 4" key="1">
    <citation type="journal article" date="2020" name="Front. Microbiol.">
        <title>Genetic Organization of the aprX-lipA2 Operon Affects the Proteolytic Potential of Pseudomonas Species in Milk.</title>
        <authorList>
            <person name="Maier C."/>
            <person name="Huptas C."/>
            <person name="von Neubeck M."/>
            <person name="Scherer S."/>
            <person name="Wenning M."/>
            <person name="Lucking G."/>
        </authorList>
    </citation>
    <scope>NUCLEOTIDE SEQUENCE [LARGE SCALE GENOMIC DNA]</scope>
    <source>
        <strain evidence="2 4">WS 5404</strain>
        <strain evidence="1 3">WS 5405</strain>
    </source>
</reference>
<dbReference type="RefSeq" id="WP_057709995.1">
    <property type="nucleotide sequence ID" value="NZ_JAAQYH010000006.1"/>
</dbReference>
<dbReference type="EMBL" id="JAAQYI010000001">
    <property type="protein sequence ID" value="NNA77599.1"/>
    <property type="molecule type" value="Genomic_DNA"/>
</dbReference>
<evidence type="ECO:0000313" key="2">
    <source>
        <dbReference type="EMBL" id="NNA77599.1"/>
    </source>
</evidence>
<sequence>MSTATEIHNKEKTLAELMVKILKEPLNPLEASIKALNGDLADTRDSITEINDTLGASADDAEKATKLLLQALRKIREEDVPSLLTKLQKHITDQSASDARAVEALLEQFKAVHTSSVSSTEAVLLEALSGATRQQGELARSIEALRPHIENSAAEVSRYLSSAHSSSVTDFKAAVVDVGVRIAEQQQASQETFLAGLEALGLEDQAAKIEQAEVVEKVLKEIVLSREFSKRINSALAAQVSTLGTDLAGVLTQLSTQIEAVVAENQRIVQQLSTAVTRDQTALVALLTQQNVGLATQLSSSQRHVKRLTVLTGVFFGTMLLYAGYDIWRNLL</sequence>
<dbReference type="Proteomes" id="UP000586252">
    <property type="component" value="Unassembled WGS sequence"/>
</dbReference>
<dbReference type="SUPFAM" id="SSF58100">
    <property type="entry name" value="Bacterial hemolysins"/>
    <property type="match status" value="1"/>
</dbReference>
<evidence type="ECO:0000313" key="1">
    <source>
        <dbReference type="EMBL" id="NNA73490.1"/>
    </source>
</evidence>
<protein>
    <submittedName>
        <fullName evidence="2">Uncharacterized protein</fullName>
    </submittedName>
</protein>
<evidence type="ECO:0000313" key="4">
    <source>
        <dbReference type="Proteomes" id="UP000586252"/>
    </source>
</evidence>
<dbReference type="EMBL" id="JAAQYH010000006">
    <property type="protein sequence ID" value="NNA73490.1"/>
    <property type="molecule type" value="Genomic_DNA"/>
</dbReference>
<dbReference type="Proteomes" id="UP000535954">
    <property type="component" value="Unassembled WGS sequence"/>
</dbReference>
<dbReference type="AlphaFoldDB" id="A0A7Y1QE51"/>
<evidence type="ECO:0000313" key="3">
    <source>
        <dbReference type="Proteomes" id="UP000535954"/>
    </source>
</evidence>
<name>A0A7Y1QE51_9PSED</name>